<dbReference type="EMBL" id="JAOB01000006">
    <property type="protein sequence ID" value="EUA76252.1"/>
    <property type="molecule type" value="Genomic_DNA"/>
</dbReference>
<dbReference type="Pfam" id="PF01663">
    <property type="entry name" value="Phosphodiest"/>
    <property type="match status" value="1"/>
</dbReference>
<dbReference type="InterPro" id="IPR017850">
    <property type="entry name" value="Alkaline_phosphatase_core_sf"/>
</dbReference>
<evidence type="ECO:0000313" key="1">
    <source>
        <dbReference type="EMBL" id="EUA76252.1"/>
    </source>
</evidence>
<dbReference type="GO" id="GO:0016787">
    <property type="term" value="F:hydrolase activity"/>
    <property type="evidence" value="ECO:0007669"/>
    <property type="project" value="UniProtKB-ARBA"/>
</dbReference>
<sequence>MGAQQFADPLGDGRVQRRWPGHPFSITHRGGEAQPLTGSVGAAARLAVVSSLSRADSLRSICDVLPTAAAMLKVTDAVDALGLSDWVGDVRRVVVVLVDGLGWHLLPQLVADAPLLASVVAGEVGRLDELVCTFPSTTPTSLVSLGTGTQPGDHGVLGFTLKVPHTDRVLNHIYWRDDPLPAQWQPVPTWFERLARAGVGARAVLPAAFVGSGLTDAVYRGARIRPITRDADYGEQLSDEIGAAPGLIYSYTAALDTAAHLSGIGSPQWHAAATYVDTLLRRLVESLPADAALLVTADHGGVNVAPEARVDLDTDPRLAAGVRVVAGDPRVRYLYTEPGAAADVLAAWSELLAGRAEVYSRDDAVATGLFGPVRPEHLPRLGDVVVICTGEAAVLATAHEPPEVAGLIGLHGAATAAEMAIPLIVFRG</sequence>
<dbReference type="InterPro" id="IPR002591">
    <property type="entry name" value="Phosphodiest/P_Trfase"/>
</dbReference>
<dbReference type="Gene3D" id="3.40.720.10">
    <property type="entry name" value="Alkaline Phosphatase, subunit A"/>
    <property type="match status" value="1"/>
</dbReference>
<dbReference type="SUPFAM" id="SSF53649">
    <property type="entry name" value="Alkaline phosphatase-like"/>
    <property type="match status" value="1"/>
</dbReference>
<dbReference type="PATRIC" id="fig|1299334.3.peg.473"/>
<dbReference type="AlphaFoldDB" id="X8E5S2"/>
<name>X8E5S2_MYCXE</name>
<dbReference type="PANTHER" id="PTHR10151">
    <property type="entry name" value="ECTONUCLEOTIDE PYROPHOSPHATASE/PHOSPHODIESTERASE"/>
    <property type="match status" value="1"/>
</dbReference>
<accession>X8E5S2</accession>
<gene>
    <name evidence="1" type="ORF">I553_7453</name>
</gene>
<organism evidence="1">
    <name type="scientific">Mycobacterium xenopi 4042</name>
    <dbReference type="NCBI Taxonomy" id="1299334"/>
    <lineage>
        <taxon>Bacteria</taxon>
        <taxon>Bacillati</taxon>
        <taxon>Actinomycetota</taxon>
        <taxon>Actinomycetes</taxon>
        <taxon>Mycobacteriales</taxon>
        <taxon>Mycobacteriaceae</taxon>
        <taxon>Mycobacterium</taxon>
    </lineage>
</organism>
<reference evidence="1" key="1">
    <citation type="submission" date="2014-01" db="EMBL/GenBank/DDBJ databases">
        <authorList>
            <person name="Brown-Elliot B."/>
            <person name="Wallace R."/>
            <person name="Lenaerts A."/>
            <person name="Ordway D."/>
            <person name="DeGroote M.A."/>
            <person name="Parker T."/>
            <person name="Sizemore C."/>
            <person name="Tallon L.J."/>
            <person name="Sadzewicz L.K."/>
            <person name="Sengamalay N."/>
            <person name="Fraser C.M."/>
            <person name="Hine E."/>
            <person name="Shefchek K.A."/>
            <person name="Das S.P."/>
            <person name="Tettelin H."/>
        </authorList>
    </citation>
    <scope>NUCLEOTIDE SEQUENCE [LARGE SCALE GENOMIC DNA]</scope>
    <source>
        <strain evidence="1">4042</strain>
    </source>
</reference>
<proteinExistence type="predicted"/>
<comment type="caution">
    <text evidence="1">The sequence shown here is derived from an EMBL/GenBank/DDBJ whole genome shotgun (WGS) entry which is preliminary data.</text>
</comment>
<protein>
    <submittedName>
        <fullName evidence="1">Type I phosphodiesterase / nucleotide pyrophosphatase family protein</fullName>
    </submittedName>
</protein>
<dbReference type="PANTHER" id="PTHR10151:SF120">
    <property type="entry name" value="BIS(5'-ADENOSYL)-TRIPHOSPHATASE"/>
    <property type="match status" value="1"/>
</dbReference>